<gene>
    <name evidence="4" type="ORF">FAZ98_15505</name>
</gene>
<dbReference type="EMBL" id="CP046914">
    <property type="protein sequence ID" value="QGZ63209.1"/>
    <property type="molecule type" value="Genomic_DNA"/>
</dbReference>
<feature type="compositionally biased region" description="Basic and acidic residues" evidence="2">
    <location>
        <begin position="1"/>
        <end position="17"/>
    </location>
</feature>
<dbReference type="AlphaFoldDB" id="A0A7Z2GKJ4"/>
<dbReference type="InterPro" id="IPR036629">
    <property type="entry name" value="YjbJ_sf"/>
</dbReference>
<evidence type="ECO:0000259" key="3">
    <source>
        <dbReference type="Pfam" id="PF05532"/>
    </source>
</evidence>
<dbReference type="KEGG" id="pacs:FAZ98_15505"/>
<dbReference type="Pfam" id="PF05532">
    <property type="entry name" value="CsbD"/>
    <property type="match status" value="1"/>
</dbReference>
<proteinExistence type="inferred from homology"/>
<reference evidence="4 5" key="1">
    <citation type="submission" date="2019-12" db="EMBL/GenBank/DDBJ databases">
        <title>Paraburkholderia acidiphila 7Q-K02 sp. nov and Paraburkholderia acidisoli DHF22 sp. nov., two strains isolated from forest soil.</title>
        <authorList>
            <person name="Gao Z."/>
            <person name="Qiu L."/>
        </authorList>
    </citation>
    <scope>NUCLEOTIDE SEQUENCE [LARGE SCALE GENOMIC DNA]</scope>
    <source>
        <strain evidence="4 5">DHF22</strain>
    </source>
</reference>
<dbReference type="Proteomes" id="UP000433577">
    <property type="component" value="Chromosome 2"/>
</dbReference>
<evidence type="ECO:0000313" key="5">
    <source>
        <dbReference type="Proteomes" id="UP000433577"/>
    </source>
</evidence>
<dbReference type="OrthoDB" id="2189693at2"/>
<evidence type="ECO:0000256" key="1">
    <source>
        <dbReference type="ARBA" id="ARBA00009129"/>
    </source>
</evidence>
<name>A0A7Z2GKJ4_9BURK</name>
<organism evidence="4 5">
    <name type="scientific">Paraburkholderia acidisoli</name>
    <dbReference type="NCBI Taxonomy" id="2571748"/>
    <lineage>
        <taxon>Bacteria</taxon>
        <taxon>Pseudomonadati</taxon>
        <taxon>Pseudomonadota</taxon>
        <taxon>Betaproteobacteria</taxon>
        <taxon>Burkholderiales</taxon>
        <taxon>Burkholderiaceae</taxon>
        <taxon>Paraburkholderia</taxon>
    </lineage>
</organism>
<evidence type="ECO:0000256" key="2">
    <source>
        <dbReference type="SAM" id="MobiDB-lite"/>
    </source>
</evidence>
<protein>
    <submittedName>
        <fullName evidence="4">CsbD family protein</fullName>
    </submittedName>
</protein>
<dbReference type="Gene3D" id="1.10.1470.10">
    <property type="entry name" value="YjbJ"/>
    <property type="match status" value="1"/>
</dbReference>
<dbReference type="RefSeq" id="WP_158952202.1">
    <property type="nucleotide sequence ID" value="NZ_CP046914.1"/>
</dbReference>
<dbReference type="SUPFAM" id="SSF69047">
    <property type="entry name" value="Hypothetical protein YjbJ"/>
    <property type="match status" value="1"/>
</dbReference>
<accession>A0A7Z2GKJ4</accession>
<feature type="compositionally biased region" description="Basic and acidic residues" evidence="2">
    <location>
        <begin position="46"/>
        <end position="62"/>
    </location>
</feature>
<keyword evidence="5" id="KW-1185">Reference proteome</keyword>
<dbReference type="InterPro" id="IPR008462">
    <property type="entry name" value="CsbD"/>
</dbReference>
<comment type="similarity">
    <text evidence="1">Belongs to the UPF0337 (CsbD) family.</text>
</comment>
<evidence type="ECO:0000313" key="4">
    <source>
        <dbReference type="EMBL" id="QGZ63209.1"/>
    </source>
</evidence>
<sequence length="62" mass="6816">MNKDQVKGTAEKMKGKVNEAVGRATDNPARELKGDLQQEAGQARKNVGDMKEAAKDSIKRHH</sequence>
<feature type="region of interest" description="Disordered" evidence="2">
    <location>
        <begin position="1"/>
        <end position="62"/>
    </location>
</feature>
<feature type="domain" description="CsbD-like" evidence="3">
    <location>
        <begin position="4"/>
        <end position="56"/>
    </location>
</feature>